<keyword evidence="3" id="KW-1185">Reference proteome</keyword>
<protein>
    <submittedName>
        <fullName evidence="2">Uncharacterized protein</fullName>
    </submittedName>
</protein>
<dbReference type="Proteomes" id="UP000186817">
    <property type="component" value="Unassembled WGS sequence"/>
</dbReference>
<accession>A0A1Q9D2D2</accession>
<evidence type="ECO:0000313" key="3">
    <source>
        <dbReference type="Proteomes" id="UP000186817"/>
    </source>
</evidence>
<dbReference type="OrthoDB" id="416359at2759"/>
<comment type="caution">
    <text evidence="2">The sequence shown here is derived from an EMBL/GenBank/DDBJ whole genome shotgun (WGS) entry which is preliminary data.</text>
</comment>
<sequence>MVGETVGDNWLFYAPLTFQERCAVPCDIFYDDLDFNQLCTDEEMSLEHSSSASDSGEEETLSLGTPLRNNFPEESEEEELLQACLEAETLVASRSSGLCLLTEPMSPSTSRRYDLLDDEEDVVAAVHRDTSQSASAATEYSDAGSDFGLALSSSCSVQELVGIQRFESQAVLALAQKTCPCCGGLRSLARCVMPAAKELRAFRKAFPKGPGAFRRKKAKADGPKSGKYKTAATAAYSGKVTGPRLRRNVRPLSEVQWQEKLQDPHFALQALRDVGFLRKNLRCSFCDHKHLKPPTLFCIHLA</sequence>
<evidence type="ECO:0000256" key="1">
    <source>
        <dbReference type="SAM" id="MobiDB-lite"/>
    </source>
</evidence>
<feature type="region of interest" description="Disordered" evidence="1">
    <location>
        <begin position="46"/>
        <end position="72"/>
    </location>
</feature>
<evidence type="ECO:0000313" key="2">
    <source>
        <dbReference type="EMBL" id="OLP89316.1"/>
    </source>
</evidence>
<proteinExistence type="predicted"/>
<organism evidence="2 3">
    <name type="scientific">Symbiodinium microadriaticum</name>
    <name type="common">Dinoflagellate</name>
    <name type="synonym">Zooxanthella microadriatica</name>
    <dbReference type="NCBI Taxonomy" id="2951"/>
    <lineage>
        <taxon>Eukaryota</taxon>
        <taxon>Sar</taxon>
        <taxon>Alveolata</taxon>
        <taxon>Dinophyceae</taxon>
        <taxon>Suessiales</taxon>
        <taxon>Symbiodiniaceae</taxon>
        <taxon>Symbiodinium</taxon>
    </lineage>
</organism>
<gene>
    <name evidence="2" type="ORF">AK812_SmicGene29235</name>
</gene>
<name>A0A1Q9D2D2_SYMMI</name>
<dbReference type="AlphaFoldDB" id="A0A1Q9D2D2"/>
<dbReference type="EMBL" id="LSRX01000767">
    <property type="protein sequence ID" value="OLP89316.1"/>
    <property type="molecule type" value="Genomic_DNA"/>
</dbReference>
<reference evidence="2 3" key="1">
    <citation type="submission" date="2016-02" db="EMBL/GenBank/DDBJ databases">
        <title>Genome analysis of coral dinoflagellate symbionts highlights evolutionary adaptations to a symbiotic lifestyle.</title>
        <authorList>
            <person name="Aranda M."/>
            <person name="Li Y."/>
            <person name="Liew Y.J."/>
            <person name="Baumgarten S."/>
            <person name="Simakov O."/>
            <person name="Wilson M."/>
            <person name="Piel J."/>
            <person name="Ashoor H."/>
            <person name="Bougouffa S."/>
            <person name="Bajic V.B."/>
            <person name="Ryu T."/>
            <person name="Ravasi T."/>
            <person name="Bayer T."/>
            <person name="Micklem G."/>
            <person name="Kim H."/>
            <person name="Bhak J."/>
            <person name="Lajeunesse T.C."/>
            <person name="Voolstra C.R."/>
        </authorList>
    </citation>
    <scope>NUCLEOTIDE SEQUENCE [LARGE SCALE GENOMIC DNA]</scope>
    <source>
        <strain evidence="2 3">CCMP2467</strain>
    </source>
</reference>